<feature type="domain" description="WRKY" evidence="10">
    <location>
        <begin position="212"/>
        <end position="278"/>
    </location>
</feature>
<feature type="compositionally biased region" description="Basic and acidic residues" evidence="9">
    <location>
        <begin position="152"/>
        <end position="162"/>
    </location>
</feature>
<evidence type="ECO:0000313" key="12">
    <source>
        <dbReference type="Proteomes" id="UP001161247"/>
    </source>
</evidence>
<dbReference type="EMBL" id="OX459123">
    <property type="protein sequence ID" value="CAI9109641.1"/>
    <property type="molecule type" value="Genomic_DNA"/>
</dbReference>
<evidence type="ECO:0000256" key="6">
    <source>
        <dbReference type="ARBA" id="ARBA00023242"/>
    </source>
</evidence>
<keyword evidence="4" id="KW-0238">DNA-binding</keyword>
<comment type="subcellular location">
    <subcellularLocation>
        <location evidence="1">Nucleus</location>
    </subcellularLocation>
</comment>
<dbReference type="FunFam" id="2.20.25.80:FF:000002">
    <property type="entry name" value="probable WRKY transcription factor 31"/>
    <property type="match status" value="1"/>
</dbReference>
<evidence type="ECO:0000256" key="1">
    <source>
        <dbReference type="ARBA" id="ARBA00004123"/>
    </source>
</evidence>
<proteinExistence type="inferred from homology"/>
<evidence type="ECO:0000256" key="9">
    <source>
        <dbReference type="SAM" id="MobiDB-lite"/>
    </source>
</evidence>
<evidence type="ECO:0000313" key="11">
    <source>
        <dbReference type="EMBL" id="CAI9109641.1"/>
    </source>
</evidence>
<comment type="similarity">
    <text evidence="7">Belongs to the WRKY group II-b family.</text>
</comment>
<dbReference type="GO" id="GO:0003700">
    <property type="term" value="F:DNA-binding transcription factor activity"/>
    <property type="evidence" value="ECO:0007669"/>
    <property type="project" value="InterPro"/>
</dbReference>
<feature type="region of interest" description="Disordered" evidence="9">
    <location>
        <begin position="97"/>
        <end position="182"/>
    </location>
</feature>
<keyword evidence="6" id="KW-0539">Nucleus</keyword>
<organism evidence="11 12">
    <name type="scientific">Oldenlandia corymbosa var. corymbosa</name>
    <dbReference type="NCBI Taxonomy" id="529605"/>
    <lineage>
        <taxon>Eukaryota</taxon>
        <taxon>Viridiplantae</taxon>
        <taxon>Streptophyta</taxon>
        <taxon>Embryophyta</taxon>
        <taxon>Tracheophyta</taxon>
        <taxon>Spermatophyta</taxon>
        <taxon>Magnoliopsida</taxon>
        <taxon>eudicotyledons</taxon>
        <taxon>Gunneridae</taxon>
        <taxon>Pentapetalae</taxon>
        <taxon>asterids</taxon>
        <taxon>lamiids</taxon>
        <taxon>Gentianales</taxon>
        <taxon>Rubiaceae</taxon>
        <taxon>Rubioideae</taxon>
        <taxon>Spermacoceae</taxon>
        <taxon>Hedyotis-Oldenlandia complex</taxon>
        <taxon>Oldenlandia</taxon>
    </lineage>
</organism>
<evidence type="ECO:0000259" key="10">
    <source>
        <dbReference type="PROSITE" id="PS50811"/>
    </source>
</evidence>
<feature type="compositionally biased region" description="Basic and acidic residues" evidence="9">
    <location>
        <begin position="122"/>
        <end position="143"/>
    </location>
</feature>
<dbReference type="InterPro" id="IPR036576">
    <property type="entry name" value="WRKY_dom_sf"/>
</dbReference>
<keyword evidence="5" id="KW-0804">Transcription</keyword>
<keyword evidence="12" id="KW-1185">Reference proteome</keyword>
<dbReference type="PANTHER" id="PTHR31429:SF24">
    <property type="entry name" value="WRKY TRANSCRIPTION FACTOR 72-RELATED"/>
    <property type="match status" value="1"/>
</dbReference>
<dbReference type="InterPro" id="IPR044810">
    <property type="entry name" value="WRKY_plant"/>
</dbReference>
<dbReference type="InterPro" id="IPR003657">
    <property type="entry name" value="WRKY_dom"/>
</dbReference>
<dbReference type="PROSITE" id="PS50811">
    <property type="entry name" value="WRKY"/>
    <property type="match status" value="1"/>
</dbReference>
<protein>
    <submittedName>
        <fullName evidence="11">OLC1v1009500C1</fullName>
    </submittedName>
</protein>
<evidence type="ECO:0000256" key="3">
    <source>
        <dbReference type="ARBA" id="ARBA00023054"/>
    </source>
</evidence>
<evidence type="ECO:0000256" key="5">
    <source>
        <dbReference type="ARBA" id="ARBA00023163"/>
    </source>
</evidence>
<feature type="compositionally biased region" description="Low complexity" evidence="9">
    <location>
        <begin position="108"/>
        <end position="121"/>
    </location>
</feature>
<feature type="region of interest" description="Disordered" evidence="9">
    <location>
        <begin position="532"/>
        <end position="552"/>
    </location>
</feature>
<reference evidence="11" key="1">
    <citation type="submission" date="2023-03" db="EMBL/GenBank/DDBJ databases">
        <authorList>
            <person name="Julca I."/>
        </authorList>
    </citation>
    <scope>NUCLEOTIDE SEQUENCE</scope>
</reference>
<dbReference type="GO" id="GO:0005634">
    <property type="term" value="C:nucleus"/>
    <property type="evidence" value="ECO:0007669"/>
    <property type="project" value="UniProtKB-SubCell"/>
</dbReference>
<dbReference type="Gene3D" id="2.20.25.80">
    <property type="entry name" value="WRKY domain"/>
    <property type="match status" value="1"/>
</dbReference>
<evidence type="ECO:0000256" key="7">
    <source>
        <dbReference type="ARBA" id="ARBA00061007"/>
    </source>
</evidence>
<dbReference type="Proteomes" id="UP001161247">
    <property type="component" value="Chromosome 6"/>
</dbReference>
<gene>
    <name evidence="11" type="ORF">OLC1_LOCUS17490</name>
</gene>
<feature type="coiled-coil region" evidence="8">
    <location>
        <begin position="33"/>
        <end position="60"/>
    </location>
</feature>
<accession>A0AAV1DP59</accession>
<dbReference type="Pfam" id="PF03106">
    <property type="entry name" value="WRKY"/>
    <property type="match status" value="1"/>
</dbReference>
<dbReference type="SUPFAM" id="SSF118290">
    <property type="entry name" value="WRKY DNA-binding domain"/>
    <property type="match status" value="1"/>
</dbReference>
<evidence type="ECO:0000256" key="8">
    <source>
        <dbReference type="SAM" id="Coils"/>
    </source>
</evidence>
<feature type="region of interest" description="Disordered" evidence="9">
    <location>
        <begin position="188"/>
        <end position="207"/>
    </location>
</feature>
<dbReference type="PANTHER" id="PTHR31429">
    <property type="entry name" value="WRKY TRANSCRIPTION FACTOR 36-RELATED"/>
    <property type="match status" value="1"/>
</dbReference>
<evidence type="ECO:0000256" key="4">
    <source>
        <dbReference type="ARBA" id="ARBA00023125"/>
    </source>
</evidence>
<keyword evidence="3 8" id="KW-0175">Coiled coil</keyword>
<sequence length="568" mass="61961">MAEENAGRPEDIGHAEENIGRKAICHAEECNKEALKEDQVEIARAEMSQVKEENARLKMLLEKIDHHYTSLQMHFTGICHTQKSSNEAEDGDKIIADSSSKLEEEPELVSLSLGRSSGSPSEPKKQQHEEKQHHLPKEDDDLRLGLNFNSLEDSKSERKDPLSPENSQAEEEEEGKEAWSPNKALKVAKSGADDDLSQSGTKKTRVSVRTRCDTPTMNDGCQWRKYGQKIAKGNPCPRAYYRCTVAPLCPVRKQVQRCAEDTSILITTYEGTHNHPLPFSATAMASTTSAAASMLLSGSSSSSKFTSNGNLSTNLIGLNVNLADNTKCQPYYLPNTSATSHPTITLDLTNGPPTASNQFNIFSSASFQSTPRLNSTSLSFLPSQPSLLSSIWGDGNLSYGANTMAYSKNQMMGSLQPGRISQEQSYQVPLLQKNNYQAAAVPSEQALTESLTKAITSDPRFRSMVAAAITTMVAKGSGSASASGVTLVSNDNKYEGLGNIMKWDDKTTDWVKMKDCSVASFLNHSPYAAQRSTSLRKQQSQPPFSVSKTAASATLPENVDQTSRILLE</sequence>
<evidence type="ECO:0000256" key="2">
    <source>
        <dbReference type="ARBA" id="ARBA00023015"/>
    </source>
</evidence>
<dbReference type="AlphaFoldDB" id="A0AAV1DP59"/>
<keyword evidence="2" id="KW-0805">Transcription regulation</keyword>
<name>A0AAV1DP59_OLDCO</name>
<dbReference type="GO" id="GO:0043565">
    <property type="term" value="F:sequence-specific DNA binding"/>
    <property type="evidence" value="ECO:0007669"/>
    <property type="project" value="InterPro"/>
</dbReference>
<dbReference type="SMART" id="SM00774">
    <property type="entry name" value="WRKY"/>
    <property type="match status" value="1"/>
</dbReference>